<dbReference type="GO" id="GO:0030145">
    <property type="term" value="F:manganese ion binding"/>
    <property type="evidence" value="ECO:0007669"/>
    <property type="project" value="InterPro"/>
</dbReference>
<dbReference type="SUPFAM" id="SSF53187">
    <property type="entry name" value="Zn-dependent exopeptidases"/>
    <property type="match status" value="1"/>
</dbReference>
<dbReference type="AlphaFoldDB" id="A0AAV5TD67"/>
<dbReference type="CDD" id="cd00433">
    <property type="entry name" value="Peptidase_M17"/>
    <property type="match status" value="1"/>
</dbReference>
<sequence>MASLSVRKGLTRTACTPHHSLIIVGQNKHVKRIPFDLLSVKLESLIDAERWQIVLDRLPANGSIPIYLSQAKLISISDFASRHNSPANPHAVTRLVRTAEVVGKATTSLSVVILTEFAHALANVSAVAKCFPLYSRKTTSPPALKEIVVEVVFVDQQNAEVPEEDMAALQSVATAIRTTARLVDTPANELTTDAFVDEALEIAKQLGGVQTTVIRGDELRMRGFGGIYHVGKAGPTPPAFVVLSHQPEGAKCTYGLVGKGLVFDTGGMQIKGMISMPSMKVDMAGAAALLTAFSTLVSCGFTQKLHVCQCIAENNISPAANKPDDIITLLSGRTVEINNTDSEGRLVLSDGVYYAKHTLKANVILDMATLTSAKVQVTGRYHAAALTNCASLERKIERAGRFSGDLVHRMVFAPDLHFADLESVVADTKNSHLGGKELGPPSAVAGHFIGSDIDFGEGLRWAHIDLGFCEMDGERATGYGVALMAALLGEHTNARVLSESK</sequence>
<evidence type="ECO:0000259" key="5">
    <source>
        <dbReference type="Pfam" id="PF00883"/>
    </source>
</evidence>
<evidence type="ECO:0000256" key="1">
    <source>
        <dbReference type="ARBA" id="ARBA00009528"/>
    </source>
</evidence>
<reference evidence="7" key="1">
    <citation type="submission" date="2023-10" db="EMBL/GenBank/DDBJ databases">
        <title>Genome assembly of Pristionchus species.</title>
        <authorList>
            <person name="Yoshida K."/>
            <person name="Sommer R.J."/>
        </authorList>
    </citation>
    <scope>NUCLEOTIDE SEQUENCE</scope>
    <source>
        <strain evidence="7">RS0144</strain>
    </source>
</reference>
<accession>A0AAV5TD67</accession>
<evidence type="ECO:0000256" key="2">
    <source>
        <dbReference type="ARBA" id="ARBA00022438"/>
    </source>
</evidence>
<dbReference type="InterPro" id="IPR011356">
    <property type="entry name" value="Leucine_aapep/pepB"/>
</dbReference>
<evidence type="ECO:0000256" key="4">
    <source>
        <dbReference type="ARBA" id="ARBA00022801"/>
    </source>
</evidence>
<dbReference type="EMBL" id="BTSX01000004">
    <property type="protein sequence ID" value="GMS93123.1"/>
    <property type="molecule type" value="Genomic_DNA"/>
</dbReference>
<feature type="domain" description="Cytosol aminopeptidase" evidence="5">
    <location>
        <begin position="179"/>
        <end position="484"/>
    </location>
</feature>
<evidence type="ECO:0008006" key="9">
    <source>
        <dbReference type="Google" id="ProtNLM"/>
    </source>
</evidence>
<comment type="similarity">
    <text evidence="1">Belongs to the peptidase M17 family.</text>
</comment>
<keyword evidence="3" id="KW-0645">Protease</keyword>
<dbReference type="Proteomes" id="UP001432027">
    <property type="component" value="Unassembled WGS sequence"/>
</dbReference>
<comment type="caution">
    <text evidence="7">The sequence shown here is derived from an EMBL/GenBank/DDBJ whole genome shotgun (WGS) entry which is preliminary data.</text>
</comment>
<dbReference type="GO" id="GO:0006508">
    <property type="term" value="P:proteolysis"/>
    <property type="evidence" value="ECO:0007669"/>
    <property type="project" value="UniProtKB-KW"/>
</dbReference>
<keyword evidence="4" id="KW-0378">Hydrolase</keyword>
<evidence type="ECO:0000313" key="7">
    <source>
        <dbReference type="EMBL" id="GMS93123.1"/>
    </source>
</evidence>
<dbReference type="Pfam" id="PF00883">
    <property type="entry name" value="Peptidase_M17"/>
    <property type="match status" value="1"/>
</dbReference>
<dbReference type="GO" id="GO:0005737">
    <property type="term" value="C:cytoplasm"/>
    <property type="evidence" value="ECO:0007669"/>
    <property type="project" value="InterPro"/>
</dbReference>
<keyword evidence="2" id="KW-0031">Aminopeptidase</keyword>
<keyword evidence="8" id="KW-1185">Reference proteome</keyword>
<dbReference type="GO" id="GO:0070006">
    <property type="term" value="F:metalloaminopeptidase activity"/>
    <property type="evidence" value="ECO:0007669"/>
    <property type="project" value="InterPro"/>
</dbReference>
<dbReference type="Gene3D" id="3.40.630.10">
    <property type="entry name" value="Zn peptidases"/>
    <property type="match status" value="1"/>
</dbReference>
<evidence type="ECO:0000259" key="6">
    <source>
        <dbReference type="Pfam" id="PF18295"/>
    </source>
</evidence>
<protein>
    <recommendedName>
        <fullName evidence="9">Cytosol aminopeptidase domain-containing protein</fullName>
    </recommendedName>
</protein>
<dbReference type="PANTHER" id="PTHR11963:SF4">
    <property type="entry name" value="AMINOPEPTIDASE NPEPL1-RELATED"/>
    <property type="match status" value="1"/>
</dbReference>
<dbReference type="PANTHER" id="PTHR11963">
    <property type="entry name" value="LEUCINE AMINOPEPTIDASE-RELATED"/>
    <property type="match status" value="1"/>
</dbReference>
<gene>
    <name evidence="7" type="ORF">PENTCL1PPCAC_15298</name>
</gene>
<evidence type="ECO:0000313" key="8">
    <source>
        <dbReference type="Proteomes" id="UP001432027"/>
    </source>
</evidence>
<dbReference type="InterPro" id="IPR000819">
    <property type="entry name" value="Peptidase_M17_C"/>
</dbReference>
<name>A0AAV5TD67_9BILA</name>
<dbReference type="PRINTS" id="PR00481">
    <property type="entry name" value="LAMNOPPTDASE"/>
</dbReference>
<feature type="domain" description="Probable aminopeptidase NPEPL1 N-terminal" evidence="6">
    <location>
        <begin position="20"/>
        <end position="139"/>
    </location>
</feature>
<dbReference type="Gene3D" id="3.40.50.10590">
    <property type="entry name" value="Zn-dependent exopeptidases"/>
    <property type="match status" value="1"/>
</dbReference>
<evidence type="ECO:0000256" key="3">
    <source>
        <dbReference type="ARBA" id="ARBA00022670"/>
    </source>
</evidence>
<proteinExistence type="inferred from homology"/>
<dbReference type="InterPro" id="IPR041417">
    <property type="entry name" value="NPEPL1_N"/>
</dbReference>
<organism evidence="7 8">
    <name type="scientific">Pristionchus entomophagus</name>
    <dbReference type="NCBI Taxonomy" id="358040"/>
    <lineage>
        <taxon>Eukaryota</taxon>
        <taxon>Metazoa</taxon>
        <taxon>Ecdysozoa</taxon>
        <taxon>Nematoda</taxon>
        <taxon>Chromadorea</taxon>
        <taxon>Rhabditida</taxon>
        <taxon>Rhabditina</taxon>
        <taxon>Diplogasteromorpha</taxon>
        <taxon>Diplogasteroidea</taxon>
        <taxon>Neodiplogasteridae</taxon>
        <taxon>Pristionchus</taxon>
    </lineage>
</organism>
<dbReference type="Pfam" id="PF18295">
    <property type="entry name" value="Pdase_M17_N2"/>
    <property type="match status" value="1"/>
</dbReference>